<organism evidence="3 4">
    <name type="scientific">Gnathostoma spinigerum</name>
    <dbReference type="NCBI Taxonomy" id="75299"/>
    <lineage>
        <taxon>Eukaryota</taxon>
        <taxon>Metazoa</taxon>
        <taxon>Ecdysozoa</taxon>
        <taxon>Nematoda</taxon>
        <taxon>Chromadorea</taxon>
        <taxon>Rhabditida</taxon>
        <taxon>Spirurina</taxon>
        <taxon>Gnathostomatomorpha</taxon>
        <taxon>Gnathostomatoidea</taxon>
        <taxon>Gnathostomatidae</taxon>
        <taxon>Gnathostoma</taxon>
    </lineage>
</organism>
<accession>A0ABD6EAW7</accession>
<dbReference type="EMBL" id="JBGFUD010000457">
    <property type="protein sequence ID" value="MFH4974561.1"/>
    <property type="molecule type" value="Genomic_DNA"/>
</dbReference>
<dbReference type="PANTHER" id="PTHR13454">
    <property type="entry name" value="PROTEIN MCM10 HOMOLOG"/>
    <property type="match status" value="1"/>
</dbReference>
<dbReference type="Pfam" id="PF09332">
    <property type="entry name" value="Mcm10"/>
    <property type="match status" value="1"/>
</dbReference>
<gene>
    <name evidence="3" type="ORF">AB6A40_001270</name>
</gene>
<evidence type="ECO:0000259" key="2">
    <source>
        <dbReference type="SMART" id="SM01280"/>
    </source>
</evidence>
<evidence type="ECO:0000256" key="1">
    <source>
        <dbReference type="SAM" id="MobiDB-lite"/>
    </source>
</evidence>
<reference evidence="3 4" key="1">
    <citation type="submission" date="2024-08" db="EMBL/GenBank/DDBJ databases">
        <title>Gnathostoma spinigerum genome.</title>
        <authorList>
            <person name="Gonzalez-Bertolin B."/>
            <person name="Monzon S."/>
            <person name="Zaballos A."/>
            <person name="Jimenez P."/>
            <person name="Dekumyoy P."/>
            <person name="Varona S."/>
            <person name="Cuesta I."/>
            <person name="Sumanam S."/>
            <person name="Adisakwattana P."/>
            <person name="Gasser R.B."/>
            <person name="Hernandez-Gonzalez A."/>
            <person name="Young N.D."/>
            <person name="Perteguer M.J."/>
        </authorList>
    </citation>
    <scope>NUCLEOTIDE SEQUENCE [LARGE SCALE GENOMIC DNA]</scope>
    <source>
        <strain evidence="3">AL3</strain>
        <tissue evidence="3">Liver</tissue>
    </source>
</reference>
<dbReference type="Proteomes" id="UP001608902">
    <property type="component" value="Unassembled WGS sequence"/>
</dbReference>
<evidence type="ECO:0000313" key="3">
    <source>
        <dbReference type="EMBL" id="MFH4974561.1"/>
    </source>
</evidence>
<dbReference type="SMART" id="SM01280">
    <property type="entry name" value="Mcm10"/>
    <property type="match status" value="1"/>
</dbReference>
<proteinExistence type="predicted"/>
<feature type="domain" description="Replication factor Mcm10 C-terminal" evidence="2">
    <location>
        <begin position="2"/>
        <end position="233"/>
    </location>
</feature>
<dbReference type="InterPro" id="IPR040184">
    <property type="entry name" value="Mcm10"/>
</dbReference>
<feature type="region of interest" description="Disordered" evidence="1">
    <location>
        <begin position="1"/>
        <end position="27"/>
    </location>
</feature>
<dbReference type="InterPro" id="IPR056791">
    <property type="entry name" value="Znf_Mcm10_C"/>
</dbReference>
<dbReference type="PANTHER" id="PTHR13454:SF11">
    <property type="entry name" value="PROTEIN MCM10 HOMOLOG"/>
    <property type="match status" value="1"/>
</dbReference>
<evidence type="ECO:0000313" key="4">
    <source>
        <dbReference type="Proteomes" id="UP001608902"/>
    </source>
</evidence>
<protein>
    <recommendedName>
        <fullName evidence="2">Replication factor Mcm10 C-terminal domain-containing protein</fullName>
    </recommendedName>
</protein>
<dbReference type="AlphaFoldDB" id="A0ABD6EAW7"/>
<sequence>MPSLGRKSNHGLISLLSPEKEPTRDRTTRKAIAKIHQLGGIDRLDPNTLKKCGGSLQKSTSICKDTVIQSHSVASSTNGFAEFRSKTFSDDELKMLLQKRSTHQNELDKEDEERQDGYFNLMEQKEKFENILTETMEVKDCTVYTCKKCEYTYHKQSDYCLSQAHTVLKHKATRRFFKCCSCKKRCICYEILPTKPCKFCDGKDFVRVGMRDEKKIREEKLLLRGEERKFVNS</sequence>
<comment type="caution">
    <text evidence="3">The sequence shown here is derived from an EMBL/GenBank/DDBJ whole genome shotgun (WGS) entry which is preliminary data.</text>
</comment>
<keyword evidence="4" id="KW-1185">Reference proteome</keyword>
<dbReference type="InterPro" id="IPR015411">
    <property type="entry name" value="Rep_factor_Mcm10_C"/>
</dbReference>
<dbReference type="Pfam" id="PF24863">
    <property type="entry name" value="zf-CCCH_Mcm10"/>
    <property type="match status" value="1"/>
</dbReference>
<name>A0ABD6EAW7_9BILA</name>
<feature type="compositionally biased region" description="Basic and acidic residues" evidence="1">
    <location>
        <begin position="18"/>
        <end position="27"/>
    </location>
</feature>